<feature type="compositionally biased region" description="Pro residues" evidence="7">
    <location>
        <begin position="115"/>
        <end position="127"/>
    </location>
</feature>
<dbReference type="InterPro" id="IPR001179">
    <property type="entry name" value="PPIase_FKBP_dom"/>
</dbReference>
<dbReference type="PANTHER" id="PTHR43811:SF19">
    <property type="entry name" value="39 KDA FK506-BINDING NUCLEAR PROTEIN"/>
    <property type="match status" value="1"/>
</dbReference>
<accession>A0AA37QB99</accession>
<reference evidence="9" key="1">
    <citation type="submission" date="2022-08" db="EMBL/GenBank/DDBJ databases">
        <title>Draft genome sequencing of Roseisolibacter agri AW1220.</title>
        <authorList>
            <person name="Tobiishi Y."/>
            <person name="Tonouchi A."/>
        </authorList>
    </citation>
    <scope>NUCLEOTIDE SEQUENCE</scope>
    <source>
        <strain evidence="9">AW1220</strain>
    </source>
</reference>
<evidence type="ECO:0000259" key="8">
    <source>
        <dbReference type="PROSITE" id="PS50059"/>
    </source>
</evidence>
<keyword evidence="10" id="KW-1185">Reference proteome</keyword>
<evidence type="ECO:0000256" key="1">
    <source>
        <dbReference type="ARBA" id="ARBA00000971"/>
    </source>
</evidence>
<comment type="similarity">
    <text evidence="2 6">Belongs to the FKBP-type PPIase family.</text>
</comment>
<dbReference type="Gene3D" id="3.10.50.40">
    <property type="match status" value="1"/>
</dbReference>
<dbReference type="PANTHER" id="PTHR43811">
    <property type="entry name" value="FKBP-TYPE PEPTIDYL-PROLYL CIS-TRANS ISOMERASE FKPA"/>
    <property type="match status" value="1"/>
</dbReference>
<comment type="caution">
    <text evidence="9">The sequence shown here is derived from an EMBL/GenBank/DDBJ whole genome shotgun (WGS) entry which is preliminary data.</text>
</comment>
<comment type="catalytic activity">
    <reaction evidence="1 5 6">
        <text>[protein]-peptidylproline (omega=180) = [protein]-peptidylproline (omega=0)</text>
        <dbReference type="Rhea" id="RHEA:16237"/>
        <dbReference type="Rhea" id="RHEA-COMP:10747"/>
        <dbReference type="Rhea" id="RHEA-COMP:10748"/>
        <dbReference type="ChEBI" id="CHEBI:83833"/>
        <dbReference type="ChEBI" id="CHEBI:83834"/>
        <dbReference type="EC" id="5.2.1.8"/>
    </reaction>
</comment>
<dbReference type="Pfam" id="PF00254">
    <property type="entry name" value="FKBP_C"/>
    <property type="match status" value="1"/>
</dbReference>
<evidence type="ECO:0000313" key="10">
    <source>
        <dbReference type="Proteomes" id="UP001161325"/>
    </source>
</evidence>
<keyword evidence="3 5" id="KW-0697">Rotamase</keyword>
<gene>
    <name evidence="9" type="primary">fbp_1</name>
    <name evidence="9" type="ORF">rosag_00060</name>
</gene>
<protein>
    <recommendedName>
        <fullName evidence="6">Peptidyl-prolyl cis-trans isomerase</fullName>
        <ecNumber evidence="6">5.2.1.8</ecNumber>
    </recommendedName>
</protein>
<evidence type="ECO:0000256" key="6">
    <source>
        <dbReference type="RuleBase" id="RU003915"/>
    </source>
</evidence>
<feature type="region of interest" description="Disordered" evidence="7">
    <location>
        <begin position="113"/>
        <end position="138"/>
    </location>
</feature>
<keyword evidence="4 5" id="KW-0413">Isomerase</keyword>
<evidence type="ECO:0000256" key="4">
    <source>
        <dbReference type="ARBA" id="ARBA00023235"/>
    </source>
</evidence>
<evidence type="ECO:0000313" key="9">
    <source>
        <dbReference type="EMBL" id="GLC23493.1"/>
    </source>
</evidence>
<dbReference type="SUPFAM" id="SSF54534">
    <property type="entry name" value="FKBP-like"/>
    <property type="match status" value="1"/>
</dbReference>
<dbReference type="InterPro" id="IPR046357">
    <property type="entry name" value="PPIase_dom_sf"/>
</dbReference>
<organism evidence="9 10">
    <name type="scientific">Roseisolibacter agri</name>
    <dbReference type="NCBI Taxonomy" id="2014610"/>
    <lineage>
        <taxon>Bacteria</taxon>
        <taxon>Pseudomonadati</taxon>
        <taxon>Gemmatimonadota</taxon>
        <taxon>Gemmatimonadia</taxon>
        <taxon>Gemmatimonadales</taxon>
        <taxon>Gemmatimonadaceae</taxon>
        <taxon>Roseisolibacter</taxon>
    </lineage>
</organism>
<name>A0AA37QB99_9BACT</name>
<dbReference type="AlphaFoldDB" id="A0AA37QB99"/>
<sequence>MVRTQYQMRYQDIAEGTGTLAAPGKVYVVHYTGWLTDGRKFDSSRDRNEPLRFEQGRRRVIPGWDAGFEGMRVGGRRRLFIPYQLAYGIPGRSPTIPPCAELIFDVELLGVEEPPATPAPATPPRPLNPADSTRSCPR</sequence>
<dbReference type="EMBL" id="BRXS01000001">
    <property type="protein sequence ID" value="GLC23493.1"/>
    <property type="molecule type" value="Genomic_DNA"/>
</dbReference>
<evidence type="ECO:0000256" key="3">
    <source>
        <dbReference type="ARBA" id="ARBA00023110"/>
    </source>
</evidence>
<dbReference type="FunFam" id="3.10.50.40:FF:000006">
    <property type="entry name" value="Peptidyl-prolyl cis-trans isomerase"/>
    <property type="match status" value="1"/>
</dbReference>
<dbReference type="PROSITE" id="PS50059">
    <property type="entry name" value="FKBP_PPIASE"/>
    <property type="match status" value="1"/>
</dbReference>
<feature type="domain" description="PPIase FKBP-type" evidence="8">
    <location>
        <begin position="24"/>
        <end position="112"/>
    </location>
</feature>
<evidence type="ECO:0000256" key="5">
    <source>
        <dbReference type="PROSITE-ProRule" id="PRU00277"/>
    </source>
</evidence>
<proteinExistence type="inferred from homology"/>
<dbReference type="Proteomes" id="UP001161325">
    <property type="component" value="Unassembled WGS sequence"/>
</dbReference>
<evidence type="ECO:0000256" key="7">
    <source>
        <dbReference type="SAM" id="MobiDB-lite"/>
    </source>
</evidence>
<evidence type="ECO:0000256" key="2">
    <source>
        <dbReference type="ARBA" id="ARBA00006577"/>
    </source>
</evidence>
<dbReference type="GO" id="GO:0003755">
    <property type="term" value="F:peptidyl-prolyl cis-trans isomerase activity"/>
    <property type="evidence" value="ECO:0007669"/>
    <property type="project" value="UniProtKB-UniRule"/>
</dbReference>
<dbReference type="EC" id="5.2.1.8" evidence="6"/>